<evidence type="ECO:0000256" key="6">
    <source>
        <dbReference type="ARBA" id="ARBA00037968"/>
    </source>
</evidence>
<dbReference type="GO" id="GO:0005886">
    <property type="term" value="C:plasma membrane"/>
    <property type="evidence" value="ECO:0000318"/>
    <property type="project" value="GO_Central"/>
</dbReference>
<feature type="transmembrane region" description="Helical" evidence="8">
    <location>
        <begin position="434"/>
        <end position="456"/>
    </location>
</feature>
<feature type="region of interest" description="Disordered" evidence="7">
    <location>
        <begin position="29"/>
        <end position="58"/>
    </location>
</feature>
<dbReference type="Proteomes" id="UP000001744">
    <property type="component" value="Unassembled WGS sequence"/>
</dbReference>
<name>B6K158_SCHJY</name>
<dbReference type="GO" id="GO:0015225">
    <property type="term" value="F:biotin transmembrane transporter activity"/>
    <property type="evidence" value="ECO:0000318"/>
    <property type="project" value="GO_Central"/>
</dbReference>
<dbReference type="eggNOG" id="KOG2533">
    <property type="taxonomic scope" value="Eukaryota"/>
</dbReference>
<dbReference type="VEuPathDB" id="FungiDB:SJAG_02780"/>
<organism evidence="9 10">
    <name type="scientific">Schizosaccharomyces japonicus (strain yFS275 / FY16936)</name>
    <name type="common">Fission yeast</name>
    <dbReference type="NCBI Taxonomy" id="402676"/>
    <lineage>
        <taxon>Eukaryota</taxon>
        <taxon>Fungi</taxon>
        <taxon>Dikarya</taxon>
        <taxon>Ascomycota</taxon>
        <taxon>Taphrinomycotina</taxon>
        <taxon>Schizosaccharomycetes</taxon>
        <taxon>Schizosaccharomycetales</taxon>
        <taxon>Schizosaccharomycetaceae</taxon>
        <taxon>Schizosaccharomyces</taxon>
    </lineage>
</organism>
<feature type="transmembrane region" description="Helical" evidence="8">
    <location>
        <begin position="401"/>
        <end position="422"/>
    </location>
</feature>
<dbReference type="GO" id="GO:1901604">
    <property type="term" value="F:dethiobiotin transmembrane transporter activity"/>
    <property type="evidence" value="ECO:0000318"/>
    <property type="project" value="GO_Central"/>
</dbReference>
<proteinExistence type="inferred from homology"/>
<evidence type="ECO:0000313" key="10">
    <source>
        <dbReference type="Proteomes" id="UP000001744"/>
    </source>
</evidence>
<evidence type="ECO:0000256" key="2">
    <source>
        <dbReference type="ARBA" id="ARBA00022448"/>
    </source>
</evidence>
<feature type="transmembrane region" description="Helical" evidence="8">
    <location>
        <begin position="463"/>
        <end position="484"/>
    </location>
</feature>
<dbReference type="PANTHER" id="PTHR43791:SF96">
    <property type="entry name" value="MEMBRANE TRANSPORTER"/>
    <property type="match status" value="1"/>
</dbReference>
<reference evidence="9 10" key="1">
    <citation type="journal article" date="2011" name="Science">
        <title>Comparative functional genomics of the fission yeasts.</title>
        <authorList>
            <person name="Rhind N."/>
            <person name="Chen Z."/>
            <person name="Yassour M."/>
            <person name="Thompson D.A."/>
            <person name="Haas B.J."/>
            <person name="Habib N."/>
            <person name="Wapinski I."/>
            <person name="Roy S."/>
            <person name="Lin M.F."/>
            <person name="Heiman D.I."/>
            <person name="Young S.K."/>
            <person name="Furuya K."/>
            <person name="Guo Y."/>
            <person name="Pidoux A."/>
            <person name="Chen H.M."/>
            <person name="Robbertse B."/>
            <person name="Goldberg J.M."/>
            <person name="Aoki K."/>
            <person name="Bayne E.H."/>
            <person name="Berlin A.M."/>
            <person name="Desjardins C.A."/>
            <person name="Dobbs E."/>
            <person name="Dukaj L."/>
            <person name="Fan L."/>
            <person name="FitzGerald M.G."/>
            <person name="French C."/>
            <person name="Gujja S."/>
            <person name="Hansen K."/>
            <person name="Keifenheim D."/>
            <person name="Levin J.Z."/>
            <person name="Mosher R.A."/>
            <person name="Mueller C.A."/>
            <person name="Pfiffner J."/>
            <person name="Priest M."/>
            <person name="Russ C."/>
            <person name="Smialowska A."/>
            <person name="Swoboda P."/>
            <person name="Sykes S.M."/>
            <person name="Vaughn M."/>
            <person name="Vengrova S."/>
            <person name="Yoder R."/>
            <person name="Zeng Q."/>
            <person name="Allshire R."/>
            <person name="Baulcombe D."/>
            <person name="Birren B.W."/>
            <person name="Brown W."/>
            <person name="Ekwall K."/>
            <person name="Kellis M."/>
            <person name="Leatherwood J."/>
            <person name="Levin H."/>
            <person name="Margalit H."/>
            <person name="Martienssen R."/>
            <person name="Nieduszynski C.A."/>
            <person name="Spatafora J.W."/>
            <person name="Friedman N."/>
            <person name="Dalgaard J.Z."/>
            <person name="Baumann P."/>
            <person name="Niki H."/>
            <person name="Regev A."/>
            <person name="Nusbaum C."/>
        </authorList>
    </citation>
    <scope>NUCLEOTIDE SEQUENCE [LARGE SCALE GENOMIC DNA]</scope>
    <source>
        <strain evidence="10">yFS275 / FY16936</strain>
    </source>
</reference>
<dbReference type="InterPro" id="IPR011701">
    <property type="entry name" value="MFS"/>
</dbReference>
<keyword evidence="4 8" id="KW-1133">Transmembrane helix</keyword>
<dbReference type="AlphaFoldDB" id="B6K158"/>
<dbReference type="EMBL" id="KE651166">
    <property type="protein sequence ID" value="EEB07679.1"/>
    <property type="molecule type" value="Genomic_DNA"/>
</dbReference>
<evidence type="ECO:0000256" key="3">
    <source>
        <dbReference type="ARBA" id="ARBA00022692"/>
    </source>
</evidence>
<sequence length="603" mass="66599">MHLHPSAASPMQLPTQPANVVTVDRTVTTTDESPSGSVTLHKGTASADSSGSLGSISSMKTVQTNDSYKSEKLNDLVTFDETLRDIDPKGVSPVNTNDETVIPSDESFYEEGEKEIPWTAEETQALSVIRRKCDFRIISCIWLTYFLSRSVTYSVSMSYTMNTSDGHSLLQTVKGINSHTLSIGLAVSYVALIVFDLPSNLLMTCADPRLWLSRIQLSTGIIGACHTILGSRISRPSTFIILRLFNGLAIAGMWPGFAYYTSRWYRDRHLGKRIGWYYTAAQIASVTTSLLSAVFQKMDNLGGLYGFQWMFLIWGIVTFLQGLTIGPWLPPIKCGNKGEKLFSWIPCPRFLNFLRPAKESHLTPKEKQLHKRYMRGLNVGRSWNWRDLVAATLDARLWPPIFMFFGVVGVSNGIANYSSLIVRQIDASFSDVTVSLLVAPIYIFNTLAILTVLPLHDRYKRKALFFVSSACIILAGLLVTTFTPGVWGRYIGLLILGFGLGPTVPIIMAWVSDAMGPTHGDVGVAAGLAIVSGLGNIGSVISTYALYSGWKSDTTYRKSNEVMCGMVGIAIVAAIAMHCIQKFHWYSPTRTRLCVRKTDEEKA</sequence>
<evidence type="ECO:0000256" key="8">
    <source>
        <dbReference type="SAM" id="Phobius"/>
    </source>
</evidence>
<feature type="transmembrane region" description="Helical" evidence="8">
    <location>
        <begin position="181"/>
        <end position="203"/>
    </location>
</feature>
<evidence type="ECO:0000256" key="4">
    <source>
        <dbReference type="ARBA" id="ARBA00022989"/>
    </source>
</evidence>
<feature type="compositionally biased region" description="Low complexity" evidence="7">
    <location>
        <begin position="45"/>
        <end position="58"/>
    </location>
</feature>
<dbReference type="GeneID" id="7049443"/>
<comment type="subcellular location">
    <subcellularLocation>
        <location evidence="1">Membrane</location>
        <topology evidence="1">Multi-pass membrane protein</topology>
    </subcellularLocation>
</comment>
<feature type="transmembrane region" description="Helical" evidence="8">
    <location>
        <begin position="274"/>
        <end position="295"/>
    </location>
</feature>
<dbReference type="Pfam" id="PF07690">
    <property type="entry name" value="MFS_1"/>
    <property type="match status" value="1"/>
</dbReference>
<keyword evidence="10" id="KW-1185">Reference proteome</keyword>
<dbReference type="OMA" id="WLFCVLY"/>
<dbReference type="GO" id="GO:1905135">
    <property type="term" value="P:biotin import across plasma membrane"/>
    <property type="evidence" value="ECO:0000318"/>
    <property type="project" value="GO_Central"/>
</dbReference>
<dbReference type="InterPro" id="IPR036259">
    <property type="entry name" value="MFS_trans_sf"/>
</dbReference>
<protein>
    <submittedName>
        <fullName evidence="9">Membrane transporter</fullName>
    </submittedName>
</protein>
<feature type="transmembrane region" description="Helical" evidence="8">
    <location>
        <begin position="240"/>
        <end position="262"/>
    </location>
</feature>
<feature type="transmembrane region" description="Helical" evidence="8">
    <location>
        <begin position="140"/>
        <end position="161"/>
    </location>
</feature>
<dbReference type="PANTHER" id="PTHR43791">
    <property type="entry name" value="PERMEASE-RELATED"/>
    <property type="match status" value="1"/>
</dbReference>
<feature type="transmembrane region" description="Helical" evidence="8">
    <location>
        <begin position="523"/>
        <end position="547"/>
    </location>
</feature>
<dbReference type="RefSeq" id="XP_002173972.1">
    <property type="nucleotide sequence ID" value="XM_002173936.2"/>
</dbReference>
<keyword evidence="3 8" id="KW-0812">Transmembrane</keyword>
<dbReference type="Gene3D" id="1.20.1250.20">
    <property type="entry name" value="MFS general substrate transporter like domains"/>
    <property type="match status" value="2"/>
</dbReference>
<evidence type="ECO:0000256" key="7">
    <source>
        <dbReference type="SAM" id="MobiDB-lite"/>
    </source>
</evidence>
<feature type="transmembrane region" description="Helical" evidence="8">
    <location>
        <begin position="490"/>
        <end position="511"/>
    </location>
</feature>
<evidence type="ECO:0000256" key="5">
    <source>
        <dbReference type="ARBA" id="ARBA00023136"/>
    </source>
</evidence>
<gene>
    <name evidence="9" type="ORF">SJAG_02780</name>
</gene>
<keyword evidence="5 8" id="KW-0472">Membrane</keyword>
<dbReference type="JaponicusDB" id="SJAG_02780"/>
<dbReference type="HOGENOM" id="CLU_001265_0_0_1"/>
<feature type="transmembrane region" description="Helical" evidence="8">
    <location>
        <begin position="215"/>
        <end position="234"/>
    </location>
</feature>
<comment type="similarity">
    <text evidence="6">Belongs to the major facilitator superfamily. Allantoate permease family.</text>
</comment>
<dbReference type="SUPFAM" id="SSF103473">
    <property type="entry name" value="MFS general substrate transporter"/>
    <property type="match status" value="1"/>
</dbReference>
<feature type="transmembrane region" description="Helical" evidence="8">
    <location>
        <begin position="307"/>
        <end position="329"/>
    </location>
</feature>
<evidence type="ECO:0000256" key="1">
    <source>
        <dbReference type="ARBA" id="ARBA00004141"/>
    </source>
</evidence>
<evidence type="ECO:0000313" key="9">
    <source>
        <dbReference type="EMBL" id="EEB07679.1"/>
    </source>
</evidence>
<dbReference type="OrthoDB" id="5298304at2759"/>
<keyword evidence="2" id="KW-0813">Transport</keyword>
<accession>B6K158</accession>
<dbReference type="GO" id="GO:0015295">
    <property type="term" value="F:solute:proton symporter activity"/>
    <property type="evidence" value="ECO:0000318"/>
    <property type="project" value="GO_Central"/>
</dbReference>
<dbReference type="STRING" id="402676.B6K158"/>
<feature type="transmembrane region" description="Helical" evidence="8">
    <location>
        <begin position="559"/>
        <end position="580"/>
    </location>
</feature>